<name>A0A2K3KTU4_TRIPR</name>
<dbReference type="EMBL" id="ASHM01255482">
    <property type="protein sequence ID" value="PNX69693.1"/>
    <property type="molecule type" value="Genomic_DNA"/>
</dbReference>
<feature type="non-terminal residue" evidence="2">
    <location>
        <position position="1"/>
    </location>
</feature>
<feature type="compositionally biased region" description="Polar residues" evidence="1">
    <location>
        <begin position="38"/>
        <end position="51"/>
    </location>
</feature>
<evidence type="ECO:0000313" key="2">
    <source>
        <dbReference type="EMBL" id="PNX69693.1"/>
    </source>
</evidence>
<comment type="caution">
    <text evidence="2">The sequence shown here is derived from an EMBL/GenBank/DDBJ whole genome shotgun (WGS) entry which is preliminary data.</text>
</comment>
<gene>
    <name evidence="2" type="ORF">L195_g064548</name>
</gene>
<evidence type="ECO:0000313" key="3">
    <source>
        <dbReference type="Proteomes" id="UP000236291"/>
    </source>
</evidence>
<accession>A0A2K3KTU4</accession>
<proteinExistence type="predicted"/>
<organism evidence="2 3">
    <name type="scientific">Trifolium pratense</name>
    <name type="common">Red clover</name>
    <dbReference type="NCBI Taxonomy" id="57577"/>
    <lineage>
        <taxon>Eukaryota</taxon>
        <taxon>Viridiplantae</taxon>
        <taxon>Streptophyta</taxon>
        <taxon>Embryophyta</taxon>
        <taxon>Tracheophyta</taxon>
        <taxon>Spermatophyta</taxon>
        <taxon>Magnoliopsida</taxon>
        <taxon>eudicotyledons</taxon>
        <taxon>Gunneridae</taxon>
        <taxon>Pentapetalae</taxon>
        <taxon>rosids</taxon>
        <taxon>fabids</taxon>
        <taxon>Fabales</taxon>
        <taxon>Fabaceae</taxon>
        <taxon>Papilionoideae</taxon>
        <taxon>50 kb inversion clade</taxon>
        <taxon>NPAAA clade</taxon>
        <taxon>Hologalegina</taxon>
        <taxon>IRL clade</taxon>
        <taxon>Trifolieae</taxon>
        <taxon>Trifolium</taxon>
    </lineage>
</organism>
<reference evidence="2 3" key="2">
    <citation type="journal article" date="2017" name="Front. Plant Sci.">
        <title>Gene Classification and Mining of Molecular Markers Useful in Red Clover (Trifolium pratense) Breeding.</title>
        <authorList>
            <person name="Istvanek J."/>
            <person name="Dluhosova J."/>
            <person name="Dluhos P."/>
            <person name="Patkova L."/>
            <person name="Nedelnik J."/>
            <person name="Repkova J."/>
        </authorList>
    </citation>
    <scope>NUCLEOTIDE SEQUENCE [LARGE SCALE GENOMIC DNA]</scope>
    <source>
        <strain evidence="3">cv. Tatra</strain>
        <tissue evidence="2">Young leaves</tissue>
    </source>
</reference>
<dbReference type="Proteomes" id="UP000236291">
    <property type="component" value="Unassembled WGS sequence"/>
</dbReference>
<feature type="region of interest" description="Disordered" evidence="1">
    <location>
        <begin position="1"/>
        <end position="51"/>
    </location>
</feature>
<sequence length="51" mass="5377">VIDDTSSETTTDAAEDATTFIPGGENSETIEESKNDTEVATSEQVSATPRK</sequence>
<feature type="compositionally biased region" description="Low complexity" evidence="1">
    <location>
        <begin position="7"/>
        <end position="19"/>
    </location>
</feature>
<feature type="non-terminal residue" evidence="2">
    <location>
        <position position="51"/>
    </location>
</feature>
<dbReference type="AlphaFoldDB" id="A0A2K3KTU4"/>
<protein>
    <submittedName>
        <fullName evidence="2">Uncharacterized protein</fullName>
    </submittedName>
</protein>
<evidence type="ECO:0000256" key="1">
    <source>
        <dbReference type="SAM" id="MobiDB-lite"/>
    </source>
</evidence>
<reference evidence="2 3" key="1">
    <citation type="journal article" date="2014" name="Am. J. Bot.">
        <title>Genome assembly and annotation for red clover (Trifolium pratense; Fabaceae).</title>
        <authorList>
            <person name="Istvanek J."/>
            <person name="Jaros M."/>
            <person name="Krenek A."/>
            <person name="Repkova J."/>
        </authorList>
    </citation>
    <scope>NUCLEOTIDE SEQUENCE [LARGE SCALE GENOMIC DNA]</scope>
    <source>
        <strain evidence="3">cv. Tatra</strain>
        <tissue evidence="2">Young leaves</tissue>
    </source>
</reference>